<name>A0A0D9X734_9ORYZ</name>
<organism evidence="1 2">
    <name type="scientific">Leersia perrieri</name>
    <dbReference type="NCBI Taxonomy" id="77586"/>
    <lineage>
        <taxon>Eukaryota</taxon>
        <taxon>Viridiplantae</taxon>
        <taxon>Streptophyta</taxon>
        <taxon>Embryophyta</taxon>
        <taxon>Tracheophyta</taxon>
        <taxon>Spermatophyta</taxon>
        <taxon>Magnoliopsida</taxon>
        <taxon>Liliopsida</taxon>
        <taxon>Poales</taxon>
        <taxon>Poaceae</taxon>
        <taxon>BOP clade</taxon>
        <taxon>Oryzoideae</taxon>
        <taxon>Oryzeae</taxon>
        <taxon>Oryzinae</taxon>
        <taxon>Leersia</taxon>
    </lineage>
</organism>
<dbReference type="EnsemblPlants" id="LPERR08G10070.1">
    <property type="protein sequence ID" value="LPERR08G10070.1"/>
    <property type="gene ID" value="LPERR08G10070"/>
</dbReference>
<reference evidence="1 2" key="1">
    <citation type="submission" date="2012-08" db="EMBL/GenBank/DDBJ databases">
        <title>Oryza genome evolution.</title>
        <authorList>
            <person name="Wing R.A."/>
        </authorList>
    </citation>
    <scope>NUCLEOTIDE SEQUENCE</scope>
</reference>
<dbReference type="HOGENOM" id="CLU_1909707_0_0_1"/>
<reference evidence="1" key="3">
    <citation type="submission" date="2015-04" db="UniProtKB">
        <authorList>
            <consortium name="EnsemblPlants"/>
        </authorList>
    </citation>
    <scope>IDENTIFICATION</scope>
</reference>
<proteinExistence type="predicted"/>
<evidence type="ECO:0000313" key="1">
    <source>
        <dbReference type="EnsemblPlants" id="LPERR08G10070.1"/>
    </source>
</evidence>
<protein>
    <submittedName>
        <fullName evidence="1">Uncharacterized protein</fullName>
    </submittedName>
</protein>
<dbReference type="Proteomes" id="UP000032180">
    <property type="component" value="Chromosome 8"/>
</dbReference>
<reference evidence="2" key="2">
    <citation type="submission" date="2013-12" db="EMBL/GenBank/DDBJ databases">
        <authorList>
            <person name="Yu Y."/>
            <person name="Lee S."/>
            <person name="de Baynast K."/>
            <person name="Wissotski M."/>
            <person name="Liu L."/>
            <person name="Talag J."/>
            <person name="Goicoechea J."/>
            <person name="Angelova A."/>
            <person name="Jetty R."/>
            <person name="Kudrna D."/>
            <person name="Golser W."/>
            <person name="Rivera L."/>
            <person name="Zhang J."/>
            <person name="Wing R."/>
        </authorList>
    </citation>
    <scope>NUCLEOTIDE SEQUENCE</scope>
</reference>
<dbReference type="AlphaFoldDB" id="A0A0D9X734"/>
<evidence type="ECO:0000313" key="2">
    <source>
        <dbReference type="Proteomes" id="UP000032180"/>
    </source>
</evidence>
<keyword evidence="2" id="KW-1185">Reference proteome</keyword>
<accession>A0A0D9X734</accession>
<sequence length="133" mass="13703">MPAADLQFPSSLAAGKNDDAAAYQPIAGNELIFPDHRRAAASALPLGFPPPTPLWTIPCRGATSTQPSLRRRRPPLPVIAAGALTVSGHPACTSRIVLTFSTFSLLDSTAAAPPIVDAEAIFAAAPAQPALPE</sequence>
<dbReference type="Gramene" id="LPERR08G10070.1">
    <property type="protein sequence ID" value="LPERR08G10070.1"/>
    <property type="gene ID" value="LPERR08G10070"/>
</dbReference>